<sequence length="298" mass="32659">MSQAMEQFFENGILPVVVIDDAAKAVPLARALLRGGIFAIEITLRTNDGVKAIGHIRHEVPEMYVGAGTVITLERAKQAVQAGAQFIISPGLNVPVIQWCQEQNIPVFPGVATPSEVEAALNLGLRELKFFPAEAAGGVPMLRAFASPYPMATFLPTGGIGLQNMMEYLALPNVLACGGSWLCPQKLLAEDRFDEIERLTRQAVTTLHGFSITKLQFACGVTEEERDKMTVINEFSASPLLQYEDAEEKGSIQITANNLSRAKAFFERRGFLCREEGRKGILTTQIADFSLFIKQKKV</sequence>
<evidence type="ECO:0000256" key="4">
    <source>
        <dbReference type="ARBA" id="ARBA00011233"/>
    </source>
</evidence>
<evidence type="ECO:0000256" key="1">
    <source>
        <dbReference type="ARBA" id="ARBA00000654"/>
    </source>
</evidence>
<dbReference type="InterPro" id="IPR031338">
    <property type="entry name" value="KDPG/KHG_AS_2"/>
</dbReference>
<evidence type="ECO:0000313" key="9">
    <source>
        <dbReference type="EMBL" id="MBC8560558.1"/>
    </source>
</evidence>
<dbReference type="Gene3D" id="3.20.20.70">
    <property type="entry name" value="Aldolase class I"/>
    <property type="match status" value="1"/>
</dbReference>
<reference evidence="9" key="1">
    <citation type="submission" date="2020-08" db="EMBL/GenBank/DDBJ databases">
        <title>Genome public.</title>
        <authorList>
            <person name="Liu C."/>
            <person name="Sun Q."/>
        </authorList>
    </citation>
    <scope>NUCLEOTIDE SEQUENCE</scope>
    <source>
        <strain evidence="9">NSJ-33</strain>
    </source>
</reference>
<dbReference type="RefSeq" id="WP_249295591.1">
    <property type="nucleotide sequence ID" value="NZ_JACRSV010000003.1"/>
</dbReference>
<comment type="pathway">
    <text evidence="2">Carbohydrate acid metabolism; 2-dehydro-3-deoxy-D-gluconate degradation; D-glyceraldehyde 3-phosphate and pyruvate from 2-dehydro-3-deoxy-D-gluconate: step 2/2.</text>
</comment>
<comment type="subunit">
    <text evidence="4">Homotrimer.</text>
</comment>
<comment type="caution">
    <text evidence="9">The sequence shown here is derived from an EMBL/GenBank/DDBJ whole genome shotgun (WGS) entry which is preliminary data.</text>
</comment>
<accession>A0A926E6F8</accession>
<evidence type="ECO:0000256" key="5">
    <source>
        <dbReference type="ARBA" id="ARBA00013063"/>
    </source>
</evidence>
<comment type="similarity">
    <text evidence="3">Belongs to the KHG/KDPG aldolase family.</text>
</comment>
<comment type="catalytic activity">
    <reaction evidence="1">
        <text>2-dehydro-3-deoxy-6-phospho-D-gluconate = D-glyceraldehyde 3-phosphate + pyruvate</text>
        <dbReference type="Rhea" id="RHEA:17089"/>
        <dbReference type="ChEBI" id="CHEBI:15361"/>
        <dbReference type="ChEBI" id="CHEBI:57569"/>
        <dbReference type="ChEBI" id="CHEBI:59776"/>
        <dbReference type="EC" id="4.1.2.14"/>
    </reaction>
</comment>
<dbReference type="PANTHER" id="PTHR30246">
    <property type="entry name" value="2-KETO-3-DEOXY-6-PHOSPHOGLUCONATE ALDOLASE"/>
    <property type="match status" value="1"/>
</dbReference>
<evidence type="ECO:0000256" key="3">
    <source>
        <dbReference type="ARBA" id="ARBA00006906"/>
    </source>
</evidence>
<dbReference type="Proteomes" id="UP000610760">
    <property type="component" value="Unassembled WGS sequence"/>
</dbReference>
<name>A0A926E6F8_9FIRM</name>
<dbReference type="EMBL" id="JACRSV010000003">
    <property type="protein sequence ID" value="MBC8560558.1"/>
    <property type="molecule type" value="Genomic_DNA"/>
</dbReference>
<keyword evidence="6" id="KW-0456">Lyase</keyword>
<evidence type="ECO:0000313" key="10">
    <source>
        <dbReference type="Proteomes" id="UP000610760"/>
    </source>
</evidence>
<dbReference type="PROSITE" id="PS00159">
    <property type="entry name" value="ALDOLASE_KDPG_KHG_1"/>
    <property type="match status" value="1"/>
</dbReference>
<dbReference type="PROSITE" id="PS00160">
    <property type="entry name" value="ALDOLASE_KDPG_KHG_2"/>
    <property type="match status" value="1"/>
</dbReference>
<dbReference type="GO" id="GO:0008675">
    <property type="term" value="F:2-dehydro-3-deoxy-phosphogluconate aldolase activity"/>
    <property type="evidence" value="ECO:0007669"/>
    <property type="project" value="UniProtKB-EC"/>
</dbReference>
<dbReference type="EC" id="4.1.2.14" evidence="5"/>
<dbReference type="PANTHER" id="PTHR30246:SF1">
    <property type="entry name" value="2-DEHYDRO-3-DEOXY-6-PHOSPHOGALACTONATE ALDOLASE-RELATED"/>
    <property type="match status" value="1"/>
</dbReference>
<organism evidence="9 10">
    <name type="scientific">Fumia xinanensis</name>
    <dbReference type="NCBI Taxonomy" id="2763659"/>
    <lineage>
        <taxon>Bacteria</taxon>
        <taxon>Bacillati</taxon>
        <taxon>Bacillota</taxon>
        <taxon>Clostridia</taxon>
        <taxon>Eubacteriales</taxon>
        <taxon>Oscillospiraceae</taxon>
        <taxon>Fumia</taxon>
    </lineage>
</organism>
<gene>
    <name evidence="9" type="ORF">H8710_10835</name>
</gene>
<dbReference type="InterPro" id="IPR000887">
    <property type="entry name" value="Aldlse_KDPG_KHG"/>
</dbReference>
<evidence type="ECO:0000256" key="7">
    <source>
        <dbReference type="ARBA" id="ARBA00023270"/>
    </source>
</evidence>
<proteinExistence type="inferred from homology"/>
<keyword evidence="7" id="KW-0704">Schiff base</keyword>
<evidence type="ECO:0000256" key="8">
    <source>
        <dbReference type="ARBA" id="ARBA00023277"/>
    </source>
</evidence>
<evidence type="ECO:0000256" key="2">
    <source>
        <dbReference type="ARBA" id="ARBA00004736"/>
    </source>
</evidence>
<keyword evidence="10" id="KW-1185">Reference proteome</keyword>
<protein>
    <recommendedName>
        <fullName evidence="5">2-dehydro-3-deoxy-phosphogluconate aldolase</fullName>
        <ecNumber evidence="5">4.1.2.14</ecNumber>
    </recommendedName>
</protein>
<dbReference type="InterPro" id="IPR013785">
    <property type="entry name" value="Aldolase_TIM"/>
</dbReference>
<dbReference type="CDD" id="cd00452">
    <property type="entry name" value="KDPG_aldolase"/>
    <property type="match status" value="1"/>
</dbReference>
<dbReference type="Pfam" id="PF01081">
    <property type="entry name" value="Aldolase"/>
    <property type="match status" value="1"/>
</dbReference>
<dbReference type="NCBIfam" id="TIGR01182">
    <property type="entry name" value="eda"/>
    <property type="match status" value="1"/>
</dbReference>
<dbReference type="SUPFAM" id="SSF51569">
    <property type="entry name" value="Aldolase"/>
    <property type="match status" value="1"/>
</dbReference>
<dbReference type="NCBIfam" id="NF004325">
    <property type="entry name" value="PRK05718.1"/>
    <property type="match status" value="1"/>
</dbReference>
<dbReference type="InterPro" id="IPR031337">
    <property type="entry name" value="KDPG/KHG_AS_1"/>
</dbReference>
<dbReference type="AlphaFoldDB" id="A0A926E6F8"/>
<keyword evidence="8" id="KW-0119">Carbohydrate metabolism</keyword>
<evidence type="ECO:0000256" key="6">
    <source>
        <dbReference type="ARBA" id="ARBA00023239"/>
    </source>
</evidence>